<dbReference type="Proteomes" id="UP000484164">
    <property type="component" value="Unassembled WGS sequence"/>
</dbReference>
<accession>A0A6L3ZFE7</accession>
<keyword evidence="2" id="KW-1185">Reference proteome</keyword>
<evidence type="ECO:0000313" key="2">
    <source>
        <dbReference type="Proteomes" id="UP000484164"/>
    </source>
</evidence>
<evidence type="ECO:0000313" key="1">
    <source>
        <dbReference type="EMBL" id="KAB2816601.1"/>
    </source>
</evidence>
<organism evidence="1 2">
    <name type="scientific">Phaeocystidibacter marisrubri</name>
    <dbReference type="NCBI Taxonomy" id="1577780"/>
    <lineage>
        <taxon>Bacteria</taxon>
        <taxon>Pseudomonadati</taxon>
        <taxon>Bacteroidota</taxon>
        <taxon>Flavobacteriia</taxon>
        <taxon>Flavobacteriales</taxon>
        <taxon>Phaeocystidibacteraceae</taxon>
        <taxon>Phaeocystidibacter</taxon>
    </lineage>
</organism>
<dbReference type="EMBL" id="WBVQ01000002">
    <property type="protein sequence ID" value="KAB2816601.1"/>
    <property type="molecule type" value="Genomic_DNA"/>
</dbReference>
<reference evidence="1 2" key="1">
    <citation type="submission" date="2019-10" db="EMBL/GenBank/DDBJ databases">
        <title>Genome sequence of Phaeocystidibacter marisrubri JCM30614 (type strain).</title>
        <authorList>
            <person name="Bowman J.P."/>
        </authorList>
    </citation>
    <scope>NUCLEOTIDE SEQUENCE [LARGE SCALE GENOMIC DNA]</scope>
    <source>
        <strain evidence="1 2">JCM 30614</strain>
    </source>
</reference>
<gene>
    <name evidence="1" type="ORF">F8C82_13040</name>
</gene>
<dbReference type="AlphaFoldDB" id="A0A6L3ZFE7"/>
<proteinExistence type="predicted"/>
<name>A0A6L3ZFE7_9FLAO</name>
<comment type="caution">
    <text evidence="1">The sequence shown here is derived from an EMBL/GenBank/DDBJ whole genome shotgun (WGS) entry which is preliminary data.</text>
</comment>
<dbReference type="PROSITE" id="PS51257">
    <property type="entry name" value="PROKAR_LIPOPROTEIN"/>
    <property type="match status" value="1"/>
</dbReference>
<sequence>MRNLKQIISQMNSTALVSIFLVSIISLASCKEYDHNNTDIENIVELNNVSMRVNPDFNNFYIKTKEQHDFKSIELVISNIDLKSENSGYTSILEANNEAIILGIDFFESGLKNRFINTNRTHYYQQKSTMDEIFDVDLNAYYLINSQIDTIKNGELTRNLYFLYLDTTSARSPFTITMSCVSRDTSRSFENEWIRFIHSVKD</sequence>
<protein>
    <submittedName>
        <fullName evidence="1">Uncharacterized protein</fullName>
    </submittedName>
</protein>